<dbReference type="Proteomes" id="UP000037822">
    <property type="component" value="Unassembled WGS sequence"/>
</dbReference>
<keyword evidence="3" id="KW-1185">Reference proteome</keyword>
<dbReference type="AlphaFoldDB" id="A0A0N1N1M7"/>
<comment type="caution">
    <text evidence="2">The sequence shown here is derived from an EMBL/GenBank/DDBJ whole genome shotgun (WGS) entry which is preliminary data.</text>
</comment>
<dbReference type="EMBL" id="LGSZ01000050">
    <property type="protein sequence ID" value="KPH79360.1"/>
    <property type="molecule type" value="Genomic_DNA"/>
</dbReference>
<dbReference type="InterPro" id="IPR018691">
    <property type="entry name" value="DUF2188"/>
</dbReference>
<sequence length="74" mass="8262">MVYGTGQSAPTVRHKTRESAVKEAKRLARHNHDVEFFVLEATHHVVKRDVDVTLIDPDFAEIVTGHPGGDDIPF</sequence>
<gene>
    <name evidence="2" type="ORF">AE618_18875</name>
</gene>
<proteinExistence type="predicted"/>
<protein>
    <submittedName>
        <fullName evidence="2">Uncharacterized protein</fullName>
    </submittedName>
</protein>
<organism evidence="2 3">
    <name type="scientific">Bosea vaviloviae</name>
    <dbReference type="NCBI Taxonomy" id="1526658"/>
    <lineage>
        <taxon>Bacteria</taxon>
        <taxon>Pseudomonadati</taxon>
        <taxon>Pseudomonadota</taxon>
        <taxon>Alphaproteobacteria</taxon>
        <taxon>Hyphomicrobiales</taxon>
        <taxon>Boseaceae</taxon>
        <taxon>Bosea</taxon>
    </lineage>
</organism>
<dbReference type="Pfam" id="PF09954">
    <property type="entry name" value="DUF2188"/>
    <property type="match status" value="1"/>
</dbReference>
<reference evidence="2 3" key="1">
    <citation type="submission" date="2015-07" db="EMBL/GenBank/DDBJ databases">
        <title>Whole genome sequencing of Bosea vaviloviae isolated from cave pool.</title>
        <authorList>
            <person name="Tan N.E.H."/>
            <person name="Lee Y.P."/>
            <person name="Gan H.M."/>
            <person name="Barton H."/>
            <person name="Savka M.A."/>
        </authorList>
    </citation>
    <scope>NUCLEOTIDE SEQUENCE [LARGE SCALE GENOMIC DNA]</scope>
    <source>
        <strain evidence="2 3">SD260</strain>
    </source>
</reference>
<evidence type="ECO:0000313" key="2">
    <source>
        <dbReference type="EMBL" id="KPH79360.1"/>
    </source>
</evidence>
<feature type="compositionally biased region" description="Polar residues" evidence="1">
    <location>
        <begin position="1"/>
        <end position="10"/>
    </location>
</feature>
<feature type="region of interest" description="Disordered" evidence="1">
    <location>
        <begin position="1"/>
        <end position="25"/>
    </location>
</feature>
<accession>A0A0N1N1M7</accession>
<evidence type="ECO:0000256" key="1">
    <source>
        <dbReference type="SAM" id="MobiDB-lite"/>
    </source>
</evidence>
<dbReference type="PATRIC" id="fig|1526658.3.peg.1397"/>
<name>A0A0N1N1M7_9HYPH</name>
<evidence type="ECO:0000313" key="3">
    <source>
        <dbReference type="Proteomes" id="UP000037822"/>
    </source>
</evidence>